<dbReference type="PROSITE" id="PS00237">
    <property type="entry name" value="G_PROTEIN_RECEP_F1_1"/>
    <property type="match status" value="1"/>
</dbReference>
<reference evidence="13" key="1">
    <citation type="submission" date="2025-08" db="UniProtKB">
        <authorList>
            <consortium name="Ensembl"/>
        </authorList>
    </citation>
    <scope>IDENTIFICATION</scope>
</reference>
<keyword evidence="4 11" id="KW-1133">Transmembrane helix</keyword>
<feature type="transmembrane region" description="Helical" evidence="11">
    <location>
        <begin position="298"/>
        <end position="318"/>
    </location>
</feature>
<keyword evidence="14" id="KW-1185">Reference proteome</keyword>
<feature type="transmembrane region" description="Helical" evidence="11">
    <location>
        <begin position="223"/>
        <end position="252"/>
    </location>
</feature>
<comment type="function">
    <text evidence="1">Odorant receptor.</text>
</comment>
<keyword evidence="3 10" id="KW-0812">Transmembrane</keyword>
<organism evidence="13 14">
    <name type="scientific">Calidris pygmaea</name>
    <name type="common">Spoon-billed sandpiper</name>
    <dbReference type="NCBI Taxonomy" id="425635"/>
    <lineage>
        <taxon>Eukaryota</taxon>
        <taxon>Metazoa</taxon>
        <taxon>Chordata</taxon>
        <taxon>Craniata</taxon>
        <taxon>Vertebrata</taxon>
        <taxon>Euteleostomi</taxon>
        <taxon>Archelosauria</taxon>
        <taxon>Archosauria</taxon>
        <taxon>Dinosauria</taxon>
        <taxon>Saurischia</taxon>
        <taxon>Theropoda</taxon>
        <taxon>Coelurosauria</taxon>
        <taxon>Aves</taxon>
        <taxon>Neognathae</taxon>
        <taxon>Neoaves</taxon>
        <taxon>Charadriiformes</taxon>
        <taxon>Scolopacidae</taxon>
        <taxon>Calidris</taxon>
    </lineage>
</organism>
<keyword evidence="11" id="KW-0552">Olfaction</keyword>
<dbReference type="Gene3D" id="1.20.1070.10">
    <property type="entry name" value="Rhodopsin 7-helix transmembrane proteins"/>
    <property type="match status" value="1"/>
</dbReference>
<keyword evidence="5 10" id="KW-0297">G-protein coupled receptor</keyword>
<dbReference type="SUPFAM" id="SSF81321">
    <property type="entry name" value="Family A G protein-coupled receptor-like"/>
    <property type="match status" value="1"/>
</dbReference>
<keyword evidence="6 11" id="KW-0472">Membrane</keyword>
<dbReference type="PROSITE" id="PS50262">
    <property type="entry name" value="G_PROTEIN_RECEP_F1_2"/>
    <property type="match status" value="1"/>
</dbReference>
<evidence type="ECO:0000259" key="12">
    <source>
        <dbReference type="PROSITE" id="PS50262"/>
    </source>
</evidence>
<evidence type="ECO:0000256" key="1">
    <source>
        <dbReference type="ARBA" id="ARBA00002936"/>
    </source>
</evidence>
<feature type="transmembrane region" description="Helical" evidence="11">
    <location>
        <begin position="127"/>
        <end position="146"/>
    </location>
</feature>
<evidence type="ECO:0000313" key="13">
    <source>
        <dbReference type="Ensembl" id="ENSCPGP00000000811.1"/>
    </source>
</evidence>
<evidence type="ECO:0000313" key="14">
    <source>
        <dbReference type="Proteomes" id="UP000694419"/>
    </source>
</evidence>
<dbReference type="InterPro" id="IPR000276">
    <property type="entry name" value="GPCR_Rhodpsn"/>
</dbReference>
<evidence type="ECO:0000256" key="10">
    <source>
        <dbReference type="RuleBase" id="RU000688"/>
    </source>
</evidence>
<dbReference type="PRINTS" id="PR00245">
    <property type="entry name" value="OLFACTORYR"/>
</dbReference>
<dbReference type="CDD" id="cd15230">
    <property type="entry name" value="7tmA_OR5-like"/>
    <property type="match status" value="1"/>
</dbReference>
<evidence type="ECO:0000256" key="2">
    <source>
        <dbReference type="ARBA" id="ARBA00004141"/>
    </source>
</evidence>
<comment type="similarity">
    <text evidence="10">Belongs to the G-protein coupled receptor 1 family.</text>
</comment>
<name>A0A8C3J175_9CHAR</name>
<evidence type="ECO:0000256" key="5">
    <source>
        <dbReference type="ARBA" id="ARBA00023040"/>
    </source>
</evidence>
<keyword evidence="8" id="KW-0325">Glycoprotein</keyword>
<evidence type="ECO:0000256" key="11">
    <source>
        <dbReference type="RuleBase" id="RU363047"/>
    </source>
</evidence>
<dbReference type="InterPro" id="IPR000725">
    <property type="entry name" value="Olfact_rcpt"/>
</dbReference>
<dbReference type="Ensembl" id="ENSCPGT00000000899.1">
    <property type="protein sequence ID" value="ENSCPGP00000000811.1"/>
    <property type="gene ID" value="ENSCPGG00000000636.1"/>
</dbReference>
<comment type="subcellular location">
    <subcellularLocation>
        <location evidence="11">Cell membrane</location>
        <topology evidence="11">Multi-pass membrane protein</topology>
    </subcellularLocation>
    <subcellularLocation>
        <location evidence="2">Membrane</location>
        <topology evidence="2">Multi-pass membrane protein</topology>
    </subcellularLocation>
</comment>
<dbReference type="Pfam" id="PF13853">
    <property type="entry name" value="7tm_4"/>
    <property type="match status" value="1"/>
</dbReference>
<evidence type="ECO:0000256" key="3">
    <source>
        <dbReference type="ARBA" id="ARBA00022692"/>
    </source>
</evidence>
<evidence type="ECO:0000256" key="4">
    <source>
        <dbReference type="ARBA" id="ARBA00022989"/>
    </source>
</evidence>
<feature type="domain" description="G-protein coupled receptors family 1 profile" evidence="12">
    <location>
        <begin position="67"/>
        <end position="316"/>
    </location>
</feature>
<dbReference type="GO" id="GO:0005886">
    <property type="term" value="C:plasma membrane"/>
    <property type="evidence" value="ECO:0007669"/>
    <property type="project" value="UniProtKB-SubCell"/>
</dbReference>
<dbReference type="InterPro" id="IPR017452">
    <property type="entry name" value="GPCR_Rhodpsn_7TM"/>
</dbReference>
<feature type="transmembrane region" description="Helical" evidence="11">
    <location>
        <begin position="166"/>
        <end position="190"/>
    </location>
</feature>
<protein>
    <recommendedName>
        <fullName evidence="11">Olfactory receptor</fullName>
    </recommendedName>
</protein>
<evidence type="ECO:0000256" key="9">
    <source>
        <dbReference type="ARBA" id="ARBA00023224"/>
    </source>
</evidence>
<keyword evidence="7 10" id="KW-0675">Receptor</keyword>
<accession>A0A8C3J175</accession>
<sequence length="338" mass="37852">MGFLLDLPILGQPQVTFLLKVNRMTRLNPQNHTSVVEFILKGLSDQAEMKVALFVLLLLVYTITLLGNMGIIVVIRGDPRLHTSMYFFLGSLSIVDICFSSVIAPRTLVNFLSERKTISFVGCMGQAAFYIVFVTTECFLLAAMAYDRYVAICNPLLYSSVMTRRLCMWLVVGSYIGGVLNSIIQMTFIIRLPFCSSNVINHFFCDVPPLLALSCASTYINEMILFSLAGVIELSTISTILVSYIFISFAILRIRSAEGRQKAFSTCASHLTAVTMLYGTTIFMYLRPSSSYSLSTDKVVSVFYTVVIPMLNPLIYSLRNQEVKDALRRTAERITVRL</sequence>
<proteinExistence type="inferred from homology"/>
<evidence type="ECO:0000256" key="6">
    <source>
        <dbReference type="ARBA" id="ARBA00023136"/>
    </source>
</evidence>
<feature type="transmembrane region" description="Helical" evidence="11">
    <location>
        <begin position="264"/>
        <end position="286"/>
    </location>
</feature>
<keyword evidence="11" id="KW-1003">Cell membrane</keyword>
<dbReference type="AlphaFoldDB" id="A0A8C3J175"/>
<dbReference type="GO" id="GO:0004984">
    <property type="term" value="F:olfactory receptor activity"/>
    <property type="evidence" value="ECO:0007669"/>
    <property type="project" value="InterPro"/>
</dbReference>
<evidence type="ECO:0000256" key="8">
    <source>
        <dbReference type="ARBA" id="ARBA00023180"/>
    </source>
</evidence>
<dbReference type="GO" id="GO:0004930">
    <property type="term" value="F:G protein-coupled receptor activity"/>
    <property type="evidence" value="ECO:0007669"/>
    <property type="project" value="UniProtKB-KW"/>
</dbReference>
<evidence type="ECO:0000256" key="7">
    <source>
        <dbReference type="ARBA" id="ARBA00023170"/>
    </source>
</evidence>
<dbReference type="PRINTS" id="PR00237">
    <property type="entry name" value="GPCRRHODOPSN"/>
</dbReference>
<dbReference type="FunFam" id="1.20.1070.10:FF:000003">
    <property type="entry name" value="Olfactory receptor"/>
    <property type="match status" value="1"/>
</dbReference>
<keyword evidence="11" id="KW-0716">Sensory transduction</keyword>
<dbReference type="Proteomes" id="UP000694419">
    <property type="component" value="Unplaced"/>
</dbReference>
<keyword evidence="9 10" id="KW-0807">Transducer</keyword>
<dbReference type="PANTHER" id="PTHR48018">
    <property type="entry name" value="OLFACTORY RECEPTOR"/>
    <property type="match status" value="1"/>
</dbReference>
<reference evidence="13" key="2">
    <citation type="submission" date="2025-09" db="UniProtKB">
        <authorList>
            <consortium name="Ensembl"/>
        </authorList>
    </citation>
    <scope>IDENTIFICATION</scope>
</reference>
<feature type="transmembrane region" description="Helical" evidence="11">
    <location>
        <begin position="51"/>
        <end position="74"/>
    </location>
</feature>
<feature type="transmembrane region" description="Helical" evidence="11">
    <location>
        <begin position="86"/>
        <end position="107"/>
    </location>
</feature>